<evidence type="ECO:0000313" key="1">
    <source>
        <dbReference type="EMBL" id="EDP20908.1"/>
    </source>
</evidence>
<evidence type="ECO:0008006" key="3">
    <source>
        <dbReference type="Google" id="ProtNLM"/>
    </source>
</evidence>
<reference evidence="1 2" key="2">
    <citation type="submission" date="2007-09" db="EMBL/GenBank/DDBJ databases">
        <authorList>
            <person name="Fulton L."/>
            <person name="Clifton S."/>
            <person name="Fulton B."/>
            <person name="Xu J."/>
            <person name="Minx P."/>
            <person name="Pepin K.H."/>
            <person name="Johnson M."/>
            <person name="Thiruvilangam P."/>
            <person name="Bhonagiri V."/>
            <person name="Nash W.E."/>
            <person name="Mardis E.R."/>
            <person name="Wilson R.K."/>
        </authorList>
    </citation>
    <scope>NUCLEOTIDE SEQUENCE [LARGE SCALE GENOMIC DNA]</scope>
    <source>
        <strain evidence="1 2">M21/2</strain>
    </source>
</reference>
<organism evidence="1 2">
    <name type="scientific">Faecalibacterium prausnitzii M21/2</name>
    <dbReference type="NCBI Taxonomy" id="411485"/>
    <lineage>
        <taxon>Bacteria</taxon>
        <taxon>Bacillati</taxon>
        <taxon>Bacillota</taxon>
        <taxon>Clostridia</taxon>
        <taxon>Eubacteriales</taxon>
        <taxon>Oscillospiraceae</taxon>
        <taxon>Faecalibacterium</taxon>
    </lineage>
</organism>
<proteinExistence type="predicted"/>
<dbReference type="EMBL" id="ABED02000028">
    <property type="protein sequence ID" value="EDP20908.1"/>
    <property type="molecule type" value="Genomic_DNA"/>
</dbReference>
<reference evidence="1 2" key="1">
    <citation type="submission" date="2007-09" db="EMBL/GenBank/DDBJ databases">
        <title>Draft genome sequence of Faecalibacterium prausnitzii M21/2.</title>
        <authorList>
            <person name="Sudarsanam P."/>
            <person name="Ley R."/>
            <person name="Guruge J."/>
            <person name="Turnbaugh P.J."/>
            <person name="Mahowald M."/>
            <person name="Liep D."/>
            <person name="Gordon J."/>
        </authorList>
    </citation>
    <scope>NUCLEOTIDE SEQUENCE [LARGE SCALE GENOMIC DNA]</scope>
    <source>
        <strain evidence="1 2">M21/2</strain>
    </source>
</reference>
<gene>
    <name evidence="1" type="ORF">FAEPRAM212_02234</name>
</gene>
<name>A8SDI7_9FIRM</name>
<dbReference type="HOGENOM" id="CLU_1335607_0_0_9"/>
<protein>
    <recommendedName>
        <fullName evidence="3">HEPN domain-containing protein</fullName>
    </recommendedName>
</protein>
<accession>A8SDI7</accession>
<evidence type="ECO:0000313" key="2">
    <source>
        <dbReference type="Proteomes" id="UP000005945"/>
    </source>
</evidence>
<dbReference type="Proteomes" id="UP000005945">
    <property type="component" value="Unassembled WGS sequence"/>
</dbReference>
<sequence length="232" mass="27162">MQRRDKAVKGRKIFVGTDNMGHAAYFGWQDKGQALYGLREGYKNSADDLVSLVISSNCDSKTLDTYIFPIMFLYRHSLEISLKHIYQRCYGELPEGGHDLLTLWFTVKRDVIDKFIISEEFVESVKARKENFTLYSLDGISLSKIQLLFKELQEANQTPAESNPQAKQVDQKAEVWRYLMTKEDKAIEEEKNEQLFFTSDHFIDYIELRNTIDHIYDVLDFIYNIVDDYFSS</sequence>
<dbReference type="AlphaFoldDB" id="A8SDI7"/>
<comment type="caution">
    <text evidence="1">The sequence shown here is derived from an EMBL/GenBank/DDBJ whole genome shotgun (WGS) entry which is preliminary data.</text>
</comment>